<dbReference type="InterPro" id="IPR043519">
    <property type="entry name" value="NT_sf"/>
</dbReference>
<dbReference type="GeneID" id="48594110"/>
<dbReference type="SUPFAM" id="SSF81301">
    <property type="entry name" value="Nucleotidyltransferase"/>
    <property type="match status" value="1"/>
</dbReference>
<protein>
    <recommendedName>
        <fullName evidence="1">Polymerase nucleotidyl transferase domain-containing protein</fullName>
    </recommendedName>
</protein>
<accession>A0AA45I4F1</accession>
<sequence>MRYEIALEKIVPALKKVNGVLSIFLKGSIARGENDAYSDLDIYVMLERDVQVEEVYDSIVDALEQYQSLLFKEVVEIICPQIVGVFEDMLHIDCYIVHEHDYPQTDDIKVMYDPNDKLKEYDKKDLSITEEVFIDSALDSCWFIFQYDHIVGRGQYLWTTQMIDNALNHAIKVLLYKYYPEKAVLGKKAAHHLPADIYSKLNHINDCNNSIKHREAVAQYMNLYQDYIKDIVEEYWVEGFEKIYDYLYKKYA</sequence>
<gene>
    <name evidence="2" type="ORF">FPV13_10605</name>
</gene>
<dbReference type="Pfam" id="PF01909">
    <property type="entry name" value="NTP_transf_2"/>
    <property type="match status" value="1"/>
</dbReference>
<organism evidence="2">
    <name type="scientific">Mammaliicoccus sciuri</name>
    <name type="common">Staphylococcus sciuri</name>
    <dbReference type="NCBI Taxonomy" id="1296"/>
    <lineage>
        <taxon>Bacteria</taxon>
        <taxon>Bacillati</taxon>
        <taxon>Bacillota</taxon>
        <taxon>Bacilli</taxon>
        <taxon>Bacillales</taxon>
        <taxon>Staphylococcaceae</taxon>
        <taxon>Mammaliicoccus</taxon>
    </lineage>
</organism>
<dbReference type="CDD" id="cd05403">
    <property type="entry name" value="NT_KNTase_like"/>
    <property type="match status" value="1"/>
</dbReference>
<reference evidence="2" key="1">
    <citation type="submission" date="2019-07" db="EMBL/GenBank/DDBJ databases">
        <title>Draft Genome Sequence of Megaplasmid-Bearing Staphylococcus scuiri strain B9-58B Isolated from Retail Pork.</title>
        <authorList>
            <person name="Neyaz L."/>
            <person name="Karki A.B."/>
            <person name="Fakhr M.K."/>
        </authorList>
    </citation>
    <scope>NUCLEOTIDE SEQUENCE [LARGE SCALE GENOMIC DNA]</scope>
    <source>
        <strain evidence="2">B9-58B</strain>
    </source>
</reference>
<feature type="domain" description="Polymerase nucleotidyl transferase" evidence="1">
    <location>
        <begin position="7"/>
        <end position="75"/>
    </location>
</feature>
<dbReference type="AlphaFoldDB" id="A0AA45I4F1"/>
<dbReference type="RefSeq" id="WP_048540289.1">
    <property type="nucleotide sequence ID" value="NZ_CAJVGN010000001.1"/>
</dbReference>
<evidence type="ECO:0000259" key="1">
    <source>
        <dbReference type="Pfam" id="PF01909"/>
    </source>
</evidence>
<evidence type="ECO:0000313" key="2">
    <source>
        <dbReference type="EMBL" id="QDR65307.1"/>
    </source>
</evidence>
<dbReference type="InterPro" id="IPR002934">
    <property type="entry name" value="Polymerase_NTP_transf_dom"/>
</dbReference>
<dbReference type="EMBL" id="CP041879">
    <property type="protein sequence ID" value="QDR65307.1"/>
    <property type="molecule type" value="Genomic_DNA"/>
</dbReference>
<name>A0AA45I4F1_MAMSC</name>
<dbReference type="GO" id="GO:0016779">
    <property type="term" value="F:nucleotidyltransferase activity"/>
    <property type="evidence" value="ECO:0007669"/>
    <property type="project" value="InterPro"/>
</dbReference>
<dbReference type="Gene3D" id="3.30.460.10">
    <property type="entry name" value="Beta Polymerase, domain 2"/>
    <property type="match status" value="1"/>
</dbReference>
<proteinExistence type="predicted"/>